<evidence type="ECO:0000256" key="1">
    <source>
        <dbReference type="SAM" id="MobiDB-lite"/>
    </source>
</evidence>
<dbReference type="Pfam" id="PF14016">
    <property type="entry name" value="DUF4232"/>
    <property type="match status" value="1"/>
</dbReference>
<dbReference type="RefSeq" id="WP_344300984.1">
    <property type="nucleotide sequence ID" value="NZ_BAAAQW010000012.1"/>
</dbReference>
<dbReference type="Proteomes" id="UP001500432">
    <property type="component" value="Unassembled WGS sequence"/>
</dbReference>
<feature type="compositionally biased region" description="Low complexity" evidence="1">
    <location>
        <begin position="22"/>
        <end position="58"/>
    </location>
</feature>
<accession>A0ABN3C1C5</accession>
<name>A0ABN3C1C5_9MICC</name>
<feature type="region of interest" description="Disordered" evidence="1">
    <location>
        <begin position="22"/>
        <end position="81"/>
    </location>
</feature>
<dbReference type="InterPro" id="IPR025326">
    <property type="entry name" value="DUF4232"/>
</dbReference>
<sequence>MTRRRAAALLLPVGLAAALAGCGSGTSASPTGSATSSAASPTTAAASPSSSGSATPSASQPPAPAPSDSGTATAQGGQGQAGVARCLSTQLEGSIQPGQGGAAGTVYQNLALKNVSQTPCLLEGFAGVSLTNGPQGEPIGAPADRETSTPVTPIILEPGQSGAAEFGLGQAGKYTNCAVVDAAGYRVYPPEDYGSLFIPAQVMACSNADIHLLTLRAFRPF</sequence>
<evidence type="ECO:0000256" key="2">
    <source>
        <dbReference type="SAM" id="SignalP"/>
    </source>
</evidence>
<dbReference type="EMBL" id="BAAAQW010000012">
    <property type="protein sequence ID" value="GAA2203022.1"/>
    <property type="molecule type" value="Genomic_DNA"/>
</dbReference>
<feature type="domain" description="DUF4232" evidence="3">
    <location>
        <begin position="86"/>
        <end position="214"/>
    </location>
</feature>
<reference evidence="4 5" key="1">
    <citation type="journal article" date="2019" name="Int. J. Syst. Evol. Microbiol.">
        <title>The Global Catalogue of Microorganisms (GCM) 10K type strain sequencing project: providing services to taxonomists for standard genome sequencing and annotation.</title>
        <authorList>
            <consortium name="The Broad Institute Genomics Platform"/>
            <consortium name="The Broad Institute Genome Sequencing Center for Infectious Disease"/>
            <person name="Wu L."/>
            <person name="Ma J."/>
        </authorList>
    </citation>
    <scope>NUCLEOTIDE SEQUENCE [LARGE SCALE GENOMIC DNA]</scope>
    <source>
        <strain evidence="4 5">JCM 16034</strain>
    </source>
</reference>
<dbReference type="PROSITE" id="PS51257">
    <property type="entry name" value="PROKAR_LIPOPROTEIN"/>
    <property type="match status" value="1"/>
</dbReference>
<feature type="signal peptide" evidence="2">
    <location>
        <begin position="1"/>
        <end position="20"/>
    </location>
</feature>
<evidence type="ECO:0000313" key="5">
    <source>
        <dbReference type="Proteomes" id="UP001500432"/>
    </source>
</evidence>
<evidence type="ECO:0000259" key="3">
    <source>
        <dbReference type="Pfam" id="PF14016"/>
    </source>
</evidence>
<protein>
    <recommendedName>
        <fullName evidence="3">DUF4232 domain-containing protein</fullName>
    </recommendedName>
</protein>
<keyword evidence="5" id="KW-1185">Reference proteome</keyword>
<evidence type="ECO:0000313" key="4">
    <source>
        <dbReference type="EMBL" id="GAA2203022.1"/>
    </source>
</evidence>
<proteinExistence type="predicted"/>
<organism evidence="4 5">
    <name type="scientific">Sinomonas flava</name>
    <dbReference type="NCBI Taxonomy" id="496857"/>
    <lineage>
        <taxon>Bacteria</taxon>
        <taxon>Bacillati</taxon>
        <taxon>Actinomycetota</taxon>
        <taxon>Actinomycetes</taxon>
        <taxon>Micrococcales</taxon>
        <taxon>Micrococcaceae</taxon>
        <taxon>Sinomonas</taxon>
    </lineage>
</organism>
<feature type="compositionally biased region" description="Low complexity" evidence="1">
    <location>
        <begin position="66"/>
        <end position="75"/>
    </location>
</feature>
<comment type="caution">
    <text evidence="4">The sequence shown here is derived from an EMBL/GenBank/DDBJ whole genome shotgun (WGS) entry which is preliminary data.</text>
</comment>
<keyword evidence="2" id="KW-0732">Signal</keyword>
<feature type="chain" id="PRO_5046024103" description="DUF4232 domain-containing protein" evidence="2">
    <location>
        <begin position="21"/>
        <end position="221"/>
    </location>
</feature>
<gene>
    <name evidence="4" type="ORF">GCM10009849_33790</name>
</gene>